<reference evidence="1 2" key="1">
    <citation type="submission" date="2020-09" db="EMBL/GenBank/DDBJ databases">
        <title>Methylomonas albis sp. nov. and Methylomonas fluvii sp. nov.: Two cold-adapted methanotrophs from the River Elbe and an amended description of Methylovulum psychrotolerans strain Eb1.</title>
        <authorList>
            <person name="Bussmann I.K."/>
            <person name="Klings K.-W."/>
            <person name="Warnstedt J."/>
            <person name="Hoppert M."/>
            <person name="Saborowski A."/>
            <person name="Horn F."/>
            <person name="Liebner S."/>
        </authorList>
    </citation>
    <scope>NUCLEOTIDE SEQUENCE [LARGE SCALE GENOMIC DNA]</scope>
    <source>
        <strain evidence="1 2">EbB</strain>
    </source>
</reference>
<dbReference type="EMBL" id="JACXST010000002">
    <property type="protein sequence ID" value="MBD9361437.1"/>
    <property type="molecule type" value="Genomic_DNA"/>
</dbReference>
<keyword evidence="2" id="KW-1185">Reference proteome</keyword>
<comment type="caution">
    <text evidence="1">The sequence shown here is derived from an EMBL/GenBank/DDBJ whole genome shotgun (WGS) entry which is preliminary data.</text>
</comment>
<evidence type="ECO:0000313" key="2">
    <source>
        <dbReference type="Proteomes" id="UP000641152"/>
    </source>
</evidence>
<accession>A0ABR9DEA9</accession>
<gene>
    <name evidence="1" type="ORF">EBB_13050</name>
</gene>
<organism evidence="1 2">
    <name type="scientific">Methylomonas fluvii</name>
    <dbReference type="NCBI Taxonomy" id="1854564"/>
    <lineage>
        <taxon>Bacteria</taxon>
        <taxon>Pseudomonadati</taxon>
        <taxon>Pseudomonadota</taxon>
        <taxon>Gammaproteobacteria</taxon>
        <taxon>Methylococcales</taxon>
        <taxon>Methylococcaceae</taxon>
        <taxon>Methylomonas</taxon>
    </lineage>
</organism>
<evidence type="ECO:0000313" key="1">
    <source>
        <dbReference type="EMBL" id="MBD9361437.1"/>
    </source>
</evidence>
<dbReference type="Proteomes" id="UP000641152">
    <property type="component" value="Unassembled WGS sequence"/>
</dbReference>
<name>A0ABR9DEA9_9GAMM</name>
<proteinExistence type="predicted"/>
<dbReference type="RefSeq" id="WP_192394255.1">
    <property type="nucleotide sequence ID" value="NZ_CAJHIU010000002.1"/>
</dbReference>
<sequence>MDKDQLERNLNSVGKACFVEFYDIFFNLQKYSHSEAAEILIKNTNYTDKSCNSRVSHARAIIRANLGKRALELIVNSRAADPVIEKARELIRTQNGS</sequence>
<protein>
    <submittedName>
        <fullName evidence="1">Uncharacterized protein</fullName>
    </submittedName>
</protein>